<evidence type="ECO:0000313" key="2">
    <source>
        <dbReference type="Proteomes" id="UP000663881"/>
    </source>
</evidence>
<dbReference type="Proteomes" id="UP000663881">
    <property type="component" value="Unassembled WGS sequence"/>
</dbReference>
<reference evidence="1" key="1">
    <citation type="submission" date="2021-02" db="EMBL/GenBank/DDBJ databases">
        <authorList>
            <person name="Nowell W R."/>
        </authorList>
    </citation>
    <scope>NUCLEOTIDE SEQUENCE</scope>
</reference>
<gene>
    <name evidence="1" type="ORF">OKA104_LOCUS32215</name>
</gene>
<comment type="caution">
    <text evidence="1">The sequence shown here is derived from an EMBL/GenBank/DDBJ whole genome shotgun (WGS) entry which is preliminary data.</text>
</comment>
<dbReference type="AlphaFoldDB" id="A0A819R3Y5"/>
<protein>
    <submittedName>
        <fullName evidence="1">Uncharacterized protein</fullName>
    </submittedName>
</protein>
<sequence>MSLRLITSSLFSIRKAFSIPTVIINRSVSSTGASYEWKILALGAGNKESDQKVIATLKEQQWDAISIGGYVNGFDQSALYHEKDVPTDRADILHWFNRLLNVIHQLAPKSKIILVKSPQDIHDGIQRIMVKEQKQN</sequence>
<organism evidence="1 2">
    <name type="scientific">Adineta steineri</name>
    <dbReference type="NCBI Taxonomy" id="433720"/>
    <lineage>
        <taxon>Eukaryota</taxon>
        <taxon>Metazoa</taxon>
        <taxon>Spiralia</taxon>
        <taxon>Gnathifera</taxon>
        <taxon>Rotifera</taxon>
        <taxon>Eurotatoria</taxon>
        <taxon>Bdelloidea</taxon>
        <taxon>Adinetida</taxon>
        <taxon>Adinetidae</taxon>
        <taxon>Adineta</taxon>
    </lineage>
</organism>
<name>A0A819R3Y5_9BILA</name>
<proteinExistence type="predicted"/>
<accession>A0A819R3Y5</accession>
<dbReference type="EMBL" id="CAJOAY010003823">
    <property type="protein sequence ID" value="CAF4041587.1"/>
    <property type="molecule type" value="Genomic_DNA"/>
</dbReference>
<evidence type="ECO:0000313" key="1">
    <source>
        <dbReference type="EMBL" id="CAF4041587.1"/>
    </source>
</evidence>